<evidence type="ECO:0000256" key="2">
    <source>
        <dbReference type="ARBA" id="ARBA00022490"/>
    </source>
</evidence>
<dbReference type="GO" id="GO:0005634">
    <property type="term" value="C:nucleus"/>
    <property type="evidence" value="ECO:0007669"/>
    <property type="project" value="TreeGrafter"/>
</dbReference>
<dbReference type="AlphaFoldDB" id="A0A087UYZ2"/>
<protein>
    <recommendedName>
        <fullName evidence="7">Eukaryotic translation initiation factor 4E transporter</fullName>
    </recommendedName>
</protein>
<evidence type="ECO:0000313" key="6">
    <source>
        <dbReference type="Proteomes" id="UP000054359"/>
    </source>
</evidence>
<feature type="compositionally biased region" description="Basic and acidic residues" evidence="4">
    <location>
        <begin position="537"/>
        <end position="548"/>
    </location>
</feature>
<organism evidence="5 6">
    <name type="scientific">Stegodyphus mimosarum</name>
    <name type="common">African social velvet spider</name>
    <dbReference type="NCBI Taxonomy" id="407821"/>
    <lineage>
        <taxon>Eukaryota</taxon>
        <taxon>Metazoa</taxon>
        <taxon>Ecdysozoa</taxon>
        <taxon>Arthropoda</taxon>
        <taxon>Chelicerata</taxon>
        <taxon>Arachnida</taxon>
        <taxon>Araneae</taxon>
        <taxon>Araneomorphae</taxon>
        <taxon>Entelegynae</taxon>
        <taxon>Eresoidea</taxon>
        <taxon>Eresidae</taxon>
        <taxon>Stegodyphus</taxon>
    </lineage>
</organism>
<reference evidence="5 6" key="1">
    <citation type="submission" date="2013-11" db="EMBL/GenBank/DDBJ databases">
        <title>Genome sequencing of Stegodyphus mimosarum.</title>
        <authorList>
            <person name="Bechsgaard J."/>
        </authorList>
    </citation>
    <scope>NUCLEOTIDE SEQUENCE [LARGE SCALE GENOMIC DNA]</scope>
</reference>
<feature type="compositionally biased region" description="Polar residues" evidence="4">
    <location>
        <begin position="501"/>
        <end position="515"/>
    </location>
</feature>
<evidence type="ECO:0000313" key="5">
    <source>
        <dbReference type="EMBL" id="KFM82581.1"/>
    </source>
</evidence>
<feature type="compositionally biased region" description="Polar residues" evidence="4">
    <location>
        <begin position="306"/>
        <end position="321"/>
    </location>
</feature>
<comment type="subcellular location">
    <subcellularLocation>
        <location evidence="1">Cytoplasm</location>
    </subcellularLocation>
</comment>
<dbReference type="GO" id="GO:0017148">
    <property type="term" value="P:negative regulation of translation"/>
    <property type="evidence" value="ECO:0007669"/>
    <property type="project" value="TreeGrafter"/>
</dbReference>
<dbReference type="GO" id="GO:0003729">
    <property type="term" value="F:mRNA binding"/>
    <property type="evidence" value="ECO:0007669"/>
    <property type="project" value="TreeGrafter"/>
</dbReference>
<dbReference type="Proteomes" id="UP000054359">
    <property type="component" value="Unassembled WGS sequence"/>
</dbReference>
<feature type="coiled-coil region" evidence="3">
    <location>
        <begin position="264"/>
        <end position="291"/>
    </location>
</feature>
<keyword evidence="2" id="KW-0963">Cytoplasm</keyword>
<evidence type="ECO:0000256" key="3">
    <source>
        <dbReference type="SAM" id="Coils"/>
    </source>
</evidence>
<evidence type="ECO:0000256" key="4">
    <source>
        <dbReference type="SAM" id="MobiDB-lite"/>
    </source>
</evidence>
<feature type="compositionally biased region" description="Polar residues" evidence="4">
    <location>
        <begin position="549"/>
        <end position="572"/>
    </location>
</feature>
<dbReference type="OrthoDB" id="6427686at2759"/>
<evidence type="ECO:0008006" key="7">
    <source>
        <dbReference type="Google" id="ProtNLM"/>
    </source>
</evidence>
<dbReference type="EMBL" id="KK122361">
    <property type="protein sequence ID" value="KFM82581.1"/>
    <property type="molecule type" value="Genomic_DNA"/>
</dbReference>
<evidence type="ECO:0000256" key="1">
    <source>
        <dbReference type="ARBA" id="ARBA00004496"/>
    </source>
</evidence>
<keyword evidence="3" id="KW-0175">Coiled coil</keyword>
<feature type="compositionally biased region" description="Polar residues" evidence="4">
    <location>
        <begin position="9"/>
        <end position="23"/>
    </location>
</feature>
<dbReference type="GO" id="GO:0036464">
    <property type="term" value="C:cytoplasmic ribonucleoprotein granule"/>
    <property type="evidence" value="ECO:0007669"/>
    <property type="project" value="UniProtKB-ARBA"/>
</dbReference>
<dbReference type="PANTHER" id="PTHR12269">
    <property type="entry name" value="EUKARYOTIC TRANSLATION INITIATION FACTOR 4E TRANSPORTER"/>
    <property type="match status" value="1"/>
</dbReference>
<gene>
    <name evidence="5" type="ORF">X975_00738</name>
</gene>
<feature type="region of interest" description="Disordered" evidence="4">
    <location>
        <begin position="492"/>
        <end position="572"/>
    </location>
</feature>
<proteinExistence type="predicted"/>
<feature type="non-terminal residue" evidence="5">
    <location>
        <position position="905"/>
    </location>
</feature>
<dbReference type="PANTHER" id="PTHR12269:SF1">
    <property type="entry name" value="EUKARYOTIC TRANSLATION INITIATION FACTOR 4E TRANSPORTER"/>
    <property type="match status" value="1"/>
</dbReference>
<name>A0A087UYZ2_STEMI</name>
<feature type="region of interest" description="Disordered" evidence="4">
    <location>
        <begin position="306"/>
        <end position="328"/>
    </location>
</feature>
<keyword evidence="6" id="KW-1185">Reference proteome</keyword>
<dbReference type="InterPro" id="IPR018862">
    <property type="entry name" value="eIF4E-T"/>
</dbReference>
<feature type="region of interest" description="Disordered" evidence="4">
    <location>
        <begin position="1"/>
        <end position="23"/>
    </location>
</feature>
<accession>A0A087UYZ2</accession>
<dbReference type="Pfam" id="PF10477">
    <property type="entry name" value="EIF4E-T"/>
    <property type="match status" value="1"/>
</dbReference>
<sequence length="905" mass="99441">MDWIPGLLQNESPPDNSNNEMGCSRFSQWFRRDSPLPNVPESGNNSRRSSLHDELIANVLNSVEPQLIIPSPTPNSSDNFFAPISPAISHSSNYSAPQSLASNHSTNKDIMEMLQSANSNESARNGGNLKDSAKTVKELEADLKRIVLGDKKQQEERSAFDKLLQHMSDSQSTPSASMSMGPLDKSKALQEQDLLQDILGGPQASSVSPMLQPFQMFKEEKQQVSQLTTGMSHSQFSQSNQQTQNEMFAHIMQQKQQEQHMQQMHQQQLQQQQMQNHMQQQNQQSQNLNVQGFTVDMLAKILGTSSQAPISPSSGLHQSASAPALNRNDPQMLNTVLQYQRQRELLSSILKQQHSSQNMSQSNVLQPMSQRRCPSAKDIPIQQTLGLPTLGISPRQSPLPPEAIGSTIPNQGRIPSPLVFGQQPPALSHAPAPIHPAALVQAMAQNAASSNTLQVQNPVVLQRVPSPQELAVHTQSILQNALIKRKLEEQKENFRKRQEAQRTNSPVTANKNGMTVSPLKGLSPTIAFTPTSVMRKIQSEKAENKEQKSVIQQNGNKLSSVESSSRQSDPQNIQKISSVGISASGVECNYSSVNSHLVTSQNNSGLSQVPRAIYGQGNSQQRSIHGNVNSVGPSLVIPNQGRPIVKVGLGQGMNSNSDMSRTGIVSNKPVTHNKTFLSSNSQAHNLHHDVDPNFDTMTKFPWHHQLARQQNASSMPQLQMAAATYAALNHRPSSLNPHHPSLMRPNIASAGNVSATNINFPLLRNTVQNPIRAQTNAINQLSHLGHLAALQIQRGAIDNRQLQALAQSQRFHPATLQQLLMNSQNQVTAAQAQVVAGFPGNRDVKHQHLLPGQSSTNRQSPVNLTKWFGNDVLKQKMPEMPPVSHQKALLVEEVERQQQSAVVHN</sequence>
<dbReference type="OMA" id="EMFAHIM"/>